<keyword evidence="3" id="KW-1185">Reference proteome</keyword>
<evidence type="ECO:0000259" key="1">
    <source>
        <dbReference type="Pfam" id="PF05448"/>
    </source>
</evidence>
<dbReference type="InterPro" id="IPR008391">
    <property type="entry name" value="AXE1_dom"/>
</dbReference>
<name>A0ABY5S161_9BACL</name>
<organism evidence="2 3">
    <name type="scientific">Paenibacillus spongiae</name>
    <dbReference type="NCBI Taxonomy" id="2909671"/>
    <lineage>
        <taxon>Bacteria</taxon>
        <taxon>Bacillati</taxon>
        <taxon>Bacillota</taxon>
        <taxon>Bacilli</taxon>
        <taxon>Bacillales</taxon>
        <taxon>Paenibacillaceae</taxon>
        <taxon>Paenibacillus</taxon>
    </lineage>
</organism>
<dbReference type="SUPFAM" id="SSF53474">
    <property type="entry name" value="alpha/beta-Hydrolases"/>
    <property type="match status" value="1"/>
</dbReference>
<dbReference type="PANTHER" id="PTHR22946:SF8">
    <property type="entry name" value="ACETYL XYLAN ESTERASE DOMAIN-CONTAINING PROTEIN"/>
    <property type="match status" value="1"/>
</dbReference>
<dbReference type="InterPro" id="IPR050261">
    <property type="entry name" value="FrsA_esterase"/>
</dbReference>
<protein>
    <submittedName>
        <fullName evidence="2">Acetylxylan esterase</fullName>
    </submittedName>
</protein>
<reference evidence="2" key="1">
    <citation type="submission" date="2022-01" db="EMBL/GenBank/DDBJ databases">
        <title>Paenibacillus spongiae sp. nov., isolated from marine sponge.</title>
        <authorList>
            <person name="Li Z."/>
            <person name="Zhang M."/>
        </authorList>
    </citation>
    <scope>NUCLEOTIDE SEQUENCE</scope>
    <source>
        <strain evidence="2">PHS-Z3</strain>
    </source>
</reference>
<dbReference type="PANTHER" id="PTHR22946">
    <property type="entry name" value="DIENELACTONE HYDROLASE DOMAIN-CONTAINING PROTEIN-RELATED"/>
    <property type="match status" value="1"/>
</dbReference>
<dbReference type="EMBL" id="CP091430">
    <property type="protein sequence ID" value="UVI27596.1"/>
    <property type="molecule type" value="Genomic_DNA"/>
</dbReference>
<evidence type="ECO:0000313" key="3">
    <source>
        <dbReference type="Proteomes" id="UP001057877"/>
    </source>
</evidence>
<proteinExistence type="predicted"/>
<dbReference type="Pfam" id="PF05448">
    <property type="entry name" value="AXE1"/>
    <property type="match status" value="1"/>
</dbReference>
<feature type="domain" description="Acetyl xylan esterase" evidence="1">
    <location>
        <begin position="89"/>
        <end position="246"/>
    </location>
</feature>
<dbReference type="InterPro" id="IPR029058">
    <property type="entry name" value="AB_hydrolase_fold"/>
</dbReference>
<dbReference type="Proteomes" id="UP001057877">
    <property type="component" value="Chromosome"/>
</dbReference>
<accession>A0ABY5S161</accession>
<dbReference type="RefSeq" id="WP_258383684.1">
    <property type="nucleotide sequence ID" value="NZ_CP091430.1"/>
</dbReference>
<gene>
    <name evidence="2" type="ORF">L1F29_19200</name>
</gene>
<sequence>MPSLSELETYICTLYDTRDQFKRHIFDRADEAFARGDDERDRIRTIDQLAARKAEMRRLFLESAGGLPASSASLNARTIDIVQGDGFQIEKITFESRPDHIVTANLYMPDGINLPAPAVLFLCGHDRDAKHSERYHLVCSRLALAGLIVLAIDPIGQGERLSYIPEDGRFEDAIWGTQEHQRAGAQCLPIGQGLARYFVHDAMRAVDYLSERPEVDSSRIGVTGNSGGGTQASMLMICDDRIAAAAPGTFIMNRQTYMHAGGVQDAEQIWRGLTGHGFDHEDILLAFAPKPLAVLAVTYDFFPIEATRRTVGRCSRFWEMHRKSDQLLLIEDESEHRFTDKLAEAAAAFFSEHLLNRKLERDDPDPRPIPRHLLQSTPSGQVLIDMKEARTVWNENVDFALQLEQLRSERESGTAKHDGIRWLKERVFASRQRCDLNPRRVPLGNTEDGLAAEYVMWWSQEGVMNSGMIFRGGNASGAKNSPLTVAVWEGGTAALIQRRDWLQSCCSNGRSVLVLNASGVGPHSPYPIYDSPPLAFYGVMHKLSDELLWLGDSLTAMRTFDVIRCLDLIEHLKEYRDGAIDFYTAGRTNLYVMLAAAIDDRIGRIAETNGLRSVTEWVCAYSYEEEDAMSYILPGMLHYFDLADLDRWRHERSAALRNNIDGK</sequence>
<dbReference type="Gene3D" id="3.40.50.1820">
    <property type="entry name" value="alpha/beta hydrolase"/>
    <property type="match status" value="2"/>
</dbReference>
<evidence type="ECO:0000313" key="2">
    <source>
        <dbReference type="EMBL" id="UVI27596.1"/>
    </source>
</evidence>